<dbReference type="PANTHER" id="PTHR30352">
    <property type="entry name" value="PYRUVATE FORMATE-LYASE-ACTIVATING ENZYME"/>
    <property type="match status" value="1"/>
</dbReference>
<sequence length="253" mass="27044">MTSVAAAAPARATVSATDLQVAGMTPLSTVDWPGRLVATVFCQGCPWDCSYCHNPGLIPPRTPGQLAWDDVLAFLHRRRRLLDGVVFSGGEATRQAALLPAVRAVRELGFAVGLHTAGPYPRRLAAVLEDVDWVGLDVKALPEDYDDVVGRPGASHLAWDCLDVLVASGVAHEVRTTIAPGSPAARHAVEIARRVRDAGAQSFALQVARTTGTRAEFTASHDAADRAAWREEVARLDAQIRALGLPDYTLREA</sequence>
<evidence type="ECO:0000256" key="3">
    <source>
        <dbReference type="ARBA" id="ARBA00022691"/>
    </source>
</evidence>
<evidence type="ECO:0000256" key="6">
    <source>
        <dbReference type="ARBA" id="ARBA00023014"/>
    </source>
</evidence>
<dbReference type="Proteomes" id="UP000313948">
    <property type="component" value="Chromosome"/>
</dbReference>
<dbReference type="Gene3D" id="3.20.20.70">
    <property type="entry name" value="Aldolase class I"/>
    <property type="match status" value="1"/>
</dbReference>
<reference evidence="8 9" key="1">
    <citation type="submission" date="2019-05" db="EMBL/GenBank/DDBJ databases">
        <title>Georgenia *** sp. nov., and Georgenia *** sp. nov., isolated from the intestinal contents of plateau pika (Ochotona curzoniae) in the Qinghai-Tibet plateau of China.</title>
        <authorList>
            <person name="Tian Z."/>
        </authorList>
    </citation>
    <scope>NUCLEOTIDE SEQUENCE [LARGE SCALE GENOMIC DNA]</scope>
    <source>
        <strain evidence="8 9">Z294</strain>
    </source>
</reference>
<keyword evidence="2" id="KW-0004">4Fe-4S</keyword>
<keyword evidence="3" id="KW-0949">S-adenosyl-L-methionine</keyword>
<dbReference type="InterPro" id="IPR012840">
    <property type="entry name" value="NrdG2"/>
</dbReference>
<keyword evidence="4" id="KW-0479">Metal-binding</keyword>
<dbReference type="SFLD" id="SFLDG01094">
    <property type="entry name" value="Uncharacterised_Radical_SAM_Su"/>
    <property type="match status" value="1"/>
</dbReference>
<dbReference type="Pfam" id="PF04055">
    <property type="entry name" value="Radical_SAM"/>
    <property type="match status" value="1"/>
</dbReference>
<dbReference type="PROSITE" id="PS51918">
    <property type="entry name" value="RADICAL_SAM"/>
    <property type="match status" value="1"/>
</dbReference>
<gene>
    <name evidence="8" type="ORF">FE251_08800</name>
</gene>
<keyword evidence="9" id="KW-1185">Reference proteome</keyword>
<feature type="domain" description="Radical SAM core" evidence="7">
    <location>
        <begin position="32"/>
        <end position="246"/>
    </location>
</feature>
<evidence type="ECO:0000313" key="8">
    <source>
        <dbReference type="EMBL" id="QDB79459.1"/>
    </source>
</evidence>
<evidence type="ECO:0000313" key="9">
    <source>
        <dbReference type="Proteomes" id="UP000313948"/>
    </source>
</evidence>
<dbReference type="EMBL" id="CP040899">
    <property type="protein sequence ID" value="QDB79459.1"/>
    <property type="molecule type" value="Genomic_DNA"/>
</dbReference>
<dbReference type="CDD" id="cd01335">
    <property type="entry name" value="Radical_SAM"/>
    <property type="match status" value="1"/>
</dbReference>
<proteinExistence type="predicted"/>
<keyword evidence="5" id="KW-0408">Iron</keyword>
<dbReference type="NCBIfam" id="TIGR02495">
    <property type="entry name" value="NrdG2"/>
    <property type="match status" value="1"/>
</dbReference>
<dbReference type="SUPFAM" id="SSF102114">
    <property type="entry name" value="Radical SAM enzymes"/>
    <property type="match status" value="1"/>
</dbReference>
<dbReference type="InterPro" id="IPR007197">
    <property type="entry name" value="rSAM"/>
</dbReference>
<dbReference type="InterPro" id="IPR058240">
    <property type="entry name" value="rSAM_sf"/>
</dbReference>
<organism evidence="8 9">
    <name type="scientific">Georgenia wutianyii</name>
    <dbReference type="NCBI Taxonomy" id="2585135"/>
    <lineage>
        <taxon>Bacteria</taxon>
        <taxon>Bacillati</taxon>
        <taxon>Actinomycetota</taxon>
        <taxon>Actinomycetes</taxon>
        <taxon>Micrococcales</taxon>
        <taxon>Bogoriellaceae</taxon>
        <taxon>Georgenia</taxon>
    </lineage>
</organism>
<name>A0ABX5VLU6_9MICO</name>
<evidence type="ECO:0000259" key="7">
    <source>
        <dbReference type="PROSITE" id="PS51918"/>
    </source>
</evidence>
<evidence type="ECO:0000256" key="5">
    <source>
        <dbReference type="ARBA" id="ARBA00023004"/>
    </source>
</evidence>
<evidence type="ECO:0000256" key="4">
    <source>
        <dbReference type="ARBA" id="ARBA00022723"/>
    </source>
</evidence>
<keyword evidence="6" id="KW-0411">Iron-sulfur</keyword>
<dbReference type="InterPro" id="IPR013785">
    <property type="entry name" value="Aldolase_TIM"/>
</dbReference>
<dbReference type="RefSeq" id="WP_139071551.1">
    <property type="nucleotide sequence ID" value="NZ_CP040899.1"/>
</dbReference>
<dbReference type="InterPro" id="IPR034457">
    <property type="entry name" value="Organic_radical-activating"/>
</dbReference>
<dbReference type="PANTHER" id="PTHR30352:SF13">
    <property type="entry name" value="GLYCYL-RADICAL ENZYME ACTIVATING ENZYME YJJW-RELATED"/>
    <property type="match status" value="1"/>
</dbReference>
<evidence type="ECO:0000256" key="2">
    <source>
        <dbReference type="ARBA" id="ARBA00022485"/>
    </source>
</evidence>
<evidence type="ECO:0000256" key="1">
    <source>
        <dbReference type="ARBA" id="ARBA00001966"/>
    </source>
</evidence>
<protein>
    <submittedName>
        <fullName evidence="8">Anaerobic ribonucleoside-triphosphate reductase activating protein</fullName>
    </submittedName>
</protein>
<accession>A0ABX5VLU6</accession>
<comment type="cofactor">
    <cofactor evidence="1">
        <name>[4Fe-4S] cluster</name>
        <dbReference type="ChEBI" id="CHEBI:49883"/>
    </cofactor>
</comment>
<dbReference type="SFLD" id="SFLDS00029">
    <property type="entry name" value="Radical_SAM"/>
    <property type="match status" value="1"/>
</dbReference>